<dbReference type="InterPro" id="IPR013408">
    <property type="entry name" value="Cas10/Csm1"/>
</dbReference>
<keyword evidence="9" id="KW-0269">Exonuclease</keyword>
<dbReference type="CDD" id="cd09680">
    <property type="entry name" value="Cas10_III"/>
    <property type="match status" value="1"/>
</dbReference>
<evidence type="ECO:0000256" key="10">
    <source>
        <dbReference type="ARBA" id="ARBA00022840"/>
    </source>
</evidence>
<evidence type="ECO:0000256" key="8">
    <source>
        <dbReference type="ARBA" id="ARBA00022801"/>
    </source>
</evidence>
<evidence type="ECO:0000256" key="7">
    <source>
        <dbReference type="ARBA" id="ARBA00022759"/>
    </source>
</evidence>
<name>A0A485MD05_9ZZZZ</name>
<accession>A0A485MD05</accession>
<keyword evidence="7" id="KW-0255">Endonuclease</keyword>
<evidence type="ECO:0000256" key="12">
    <source>
        <dbReference type="ARBA" id="ARBA00032922"/>
    </source>
</evidence>
<dbReference type="Gene3D" id="3.30.70.270">
    <property type="match status" value="1"/>
</dbReference>
<reference evidence="14" key="1">
    <citation type="submission" date="2019-03" db="EMBL/GenBank/DDBJ databases">
        <authorList>
            <person name="Hao L."/>
        </authorList>
    </citation>
    <scope>NUCLEOTIDE SEQUENCE</scope>
</reference>
<dbReference type="GO" id="GO:0051607">
    <property type="term" value="P:defense response to virus"/>
    <property type="evidence" value="ECO:0007669"/>
    <property type="project" value="UniProtKB-KW"/>
</dbReference>
<evidence type="ECO:0000256" key="5">
    <source>
        <dbReference type="ARBA" id="ARBA00022722"/>
    </source>
</evidence>
<dbReference type="PANTHER" id="PTHR36528:SF1">
    <property type="entry name" value="CRISPR SYSTEM SINGLE-STRAND-SPECIFIC DEOXYRIBONUCLEASE CAS10_CSM1 (SUBTYPE III-A)"/>
    <property type="match status" value="1"/>
</dbReference>
<protein>
    <recommendedName>
        <fullName evidence="3">CRISPR system single-strand-specific deoxyribonuclease Cas10/Csm1 (subtype III-A)</fullName>
    </recommendedName>
    <alternativeName>
        <fullName evidence="12">Cyclic oligoadenylate synthase</fullName>
    </alternativeName>
</protein>
<gene>
    <name evidence="14" type="ORF">SCFA_930004</name>
</gene>
<dbReference type="EMBL" id="CAADRM010000162">
    <property type="protein sequence ID" value="VFU18959.1"/>
    <property type="molecule type" value="Genomic_DNA"/>
</dbReference>
<dbReference type="InterPro" id="IPR000160">
    <property type="entry name" value="GGDEF_dom"/>
</dbReference>
<keyword evidence="11" id="KW-0051">Antiviral defense</keyword>
<organism evidence="14">
    <name type="scientific">anaerobic digester metagenome</name>
    <dbReference type="NCBI Taxonomy" id="1263854"/>
    <lineage>
        <taxon>unclassified sequences</taxon>
        <taxon>metagenomes</taxon>
        <taxon>ecological metagenomes</taxon>
    </lineage>
</organism>
<dbReference type="InterPro" id="IPR043128">
    <property type="entry name" value="Rev_trsase/Diguanyl_cyclase"/>
</dbReference>
<dbReference type="AlphaFoldDB" id="A0A485MD05"/>
<dbReference type="GO" id="GO:0004519">
    <property type="term" value="F:endonuclease activity"/>
    <property type="evidence" value="ECO:0007669"/>
    <property type="project" value="UniProtKB-KW"/>
</dbReference>
<dbReference type="InterPro" id="IPR006674">
    <property type="entry name" value="HD_domain"/>
</dbReference>
<keyword evidence="6" id="KW-0547">Nucleotide-binding</keyword>
<proteinExistence type="inferred from homology"/>
<dbReference type="InterPro" id="IPR041062">
    <property type="entry name" value="Csm1_B"/>
</dbReference>
<evidence type="ECO:0000256" key="2">
    <source>
        <dbReference type="ARBA" id="ARBA00005700"/>
    </source>
</evidence>
<sequence length="818" mass="93712">MKMKDIPSKTKMVLGALLHDIGKFKQRAALEEDNGSTHVQIGYEWLKDHYGEGIISAGARNHHGNEPETWESNISLIIYEADNCSAAERKKYDPQNDKGKEWHRKIQLANVFSRIRDPVRVKDGSFFPSMSYYPLGVLGEWIEPLGEEGANDKDAYRRLWAGFSREFDILKRKSCHYNVEAIAHLLEKYTSFIPAITLKVYGGDDAASYRKHPDISLFDHLKITAATASCLYDYYAARYQSKFNENVLKDEITNWETSGDTNSAPLLLIGGDISGVQNFIYTISSKGALKSLKGRSFYLELLIEHTVDMLLEGFDQTRCNIIFTGGGHFYLLAPNSETAQKTVAFVRSRINDYLFKSFNASLQMHIDFVPFLKQNFSDASGPWRELGRKIESSKQRKWEHHLEDLLDEPAMPEESCLTRNCEICGREDQPLNPLSDDKSELLSCQYCREQYLLGSSLQAAARKKNRVVIYRMNDRPAGKNDICINDCFYHIGESYKDDVGKNASAVFHLNDWDLSNYVHPHSRPLMAGVFFPEDCRELEDMALEGFGMNRIGVLKMDVDNLGTIFSQSLPENERTLSRMASLSRNMSLFFKYHINGILGMDEGYPTPFLLWDRKDVKRYLTIVYSGGDDLFLIGHWLDILESSFDINAALRRLTANPYITVSGGIILGDSHDPIYHLAHQAHTAEKAAKSGTKQSITIFSREHVFKWNLVALFQERIRSLADLFTTEQNHLGLPEGPLSRSMLHRMLLLFREHREKNGAVWLLPHLAYLFGRFRPSEGFEKSWSSLKDYVFSTNVDWHHLEMVVLLILMMMRKEKDKQ</sequence>
<dbReference type="InterPro" id="IPR052117">
    <property type="entry name" value="Cas10/Csm1_subtype-III-A"/>
</dbReference>
<keyword evidence="8" id="KW-0378">Hydrolase</keyword>
<dbReference type="Pfam" id="PF22335">
    <property type="entry name" value="Cas10-Cmr2_palm2"/>
    <property type="match status" value="1"/>
</dbReference>
<evidence type="ECO:0000256" key="6">
    <source>
        <dbReference type="ARBA" id="ARBA00022741"/>
    </source>
</evidence>
<evidence type="ECO:0000259" key="13">
    <source>
        <dbReference type="PROSITE" id="PS50887"/>
    </source>
</evidence>
<dbReference type="GO" id="GO:0004527">
    <property type="term" value="F:exonuclease activity"/>
    <property type="evidence" value="ECO:0007669"/>
    <property type="project" value="UniProtKB-KW"/>
</dbReference>
<dbReference type="SUPFAM" id="SSF109604">
    <property type="entry name" value="HD-domain/PDEase-like"/>
    <property type="match status" value="1"/>
</dbReference>
<keyword evidence="10" id="KW-0067">ATP-binding</keyword>
<dbReference type="Pfam" id="PF18211">
    <property type="entry name" value="Csm1_B"/>
    <property type="match status" value="1"/>
</dbReference>
<dbReference type="PANTHER" id="PTHR36528">
    <property type="entry name" value="CRISPR SYSTEM SINGLE-STRAND-SPECIFIC DEOXYRIBONUCLEASE CAS10/CSM1 (SUBTYPE III-A)"/>
    <property type="match status" value="1"/>
</dbReference>
<dbReference type="InterPro" id="IPR054767">
    <property type="entry name" value="Cas10-Cmr2_palm2"/>
</dbReference>
<evidence type="ECO:0000256" key="11">
    <source>
        <dbReference type="ARBA" id="ARBA00023118"/>
    </source>
</evidence>
<dbReference type="Pfam" id="PF01966">
    <property type="entry name" value="HD"/>
    <property type="match status" value="1"/>
</dbReference>
<keyword evidence="4" id="KW-0808">Transferase</keyword>
<dbReference type="GO" id="GO:0005524">
    <property type="term" value="F:ATP binding"/>
    <property type="evidence" value="ECO:0007669"/>
    <property type="project" value="UniProtKB-KW"/>
</dbReference>
<evidence type="ECO:0000256" key="4">
    <source>
        <dbReference type="ARBA" id="ARBA00022679"/>
    </source>
</evidence>
<comment type="cofactor">
    <cofactor evidence="1">
        <name>a divalent metal cation</name>
        <dbReference type="ChEBI" id="CHEBI:60240"/>
    </cofactor>
</comment>
<dbReference type="NCBIfam" id="TIGR02578">
    <property type="entry name" value="cas_TM1811_Csm1"/>
    <property type="match status" value="1"/>
</dbReference>
<evidence type="ECO:0000256" key="1">
    <source>
        <dbReference type="ARBA" id="ARBA00001968"/>
    </source>
</evidence>
<evidence type="ECO:0000256" key="9">
    <source>
        <dbReference type="ARBA" id="ARBA00022839"/>
    </source>
</evidence>
<evidence type="ECO:0000313" key="14">
    <source>
        <dbReference type="EMBL" id="VFU18959.1"/>
    </source>
</evidence>
<evidence type="ECO:0000256" key="3">
    <source>
        <dbReference type="ARBA" id="ARBA00014333"/>
    </source>
</evidence>
<comment type="similarity">
    <text evidence="2">Belongs to the CRISPR-associated Cas10/Csm1 family.</text>
</comment>
<keyword evidence="5" id="KW-0540">Nuclease</keyword>
<dbReference type="Gene3D" id="1.10.3210.10">
    <property type="entry name" value="Hypothetical protein af1432"/>
    <property type="match status" value="1"/>
</dbReference>
<dbReference type="GO" id="GO:0016740">
    <property type="term" value="F:transferase activity"/>
    <property type="evidence" value="ECO:0007669"/>
    <property type="project" value="UniProtKB-KW"/>
</dbReference>
<dbReference type="PROSITE" id="PS50887">
    <property type="entry name" value="GGDEF"/>
    <property type="match status" value="1"/>
</dbReference>
<feature type="domain" description="GGDEF" evidence="13">
    <location>
        <begin position="549"/>
        <end position="701"/>
    </location>
</feature>